<dbReference type="Proteomes" id="UP001439008">
    <property type="component" value="Unassembled WGS sequence"/>
</dbReference>
<accession>A0ABV2AGF7</accession>
<reference evidence="1 2" key="1">
    <citation type="journal article" date="2024" name="BMC Biol.">
        <title>Comparative genomics of Ascetosporea gives new insight into the evolutionary basis for animal parasitism in Rhizaria.</title>
        <authorList>
            <person name="Hiltunen Thoren M."/>
            <person name="Onut-Brannstrom I."/>
            <person name="Alfjorden A."/>
            <person name="Peckova H."/>
            <person name="Swords F."/>
            <person name="Hooper C."/>
            <person name="Holzer A.S."/>
            <person name="Bass D."/>
            <person name="Burki F."/>
        </authorList>
    </citation>
    <scope>NUCLEOTIDE SEQUENCE [LARGE SCALE GENOMIC DNA]</scope>
    <source>
        <strain evidence="1">20-A016</strain>
    </source>
</reference>
<proteinExistence type="predicted"/>
<evidence type="ECO:0000313" key="2">
    <source>
        <dbReference type="Proteomes" id="UP001439008"/>
    </source>
</evidence>
<protein>
    <submittedName>
        <fullName evidence="1">Uncharacterized protein</fullName>
    </submittedName>
</protein>
<keyword evidence="2" id="KW-1185">Reference proteome</keyword>
<name>A0ABV2AGF7_9EUKA</name>
<comment type="caution">
    <text evidence="1">The sequence shown here is derived from an EMBL/GenBank/DDBJ whole genome shotgun (WGS) entry which is preliminary data.</text>
</comment>
<dbReference type="EMBL" id="JBDODL010000121">
    <property type="protein sequence ID" value="MES1918771.1"/>
    <property type="molecule type" value="Genomic_DNA"/>
</dbReference>
<evidence type="ECO:0000313" key="1">
    <source>
        <dbReference type="EMBL" id="MES1918771.1"/>
    </source>
</evidence>
<sequence>MQIGLKPLKENSVQELYPFYLEMCVLTKRTKLKKGERETLLAECHSIRNCSSNFLRKLILSDNKTKEMQNIKARNLKRYLPESVFGGILENNLKCENCDKV</sequence>
<gene>
    <name evidence="1" type="ORF">MHBO_000681</name>
</gene>
<organism evidence="1 2">
    <name type="scientific">Bonamia ostreae</name>
    <dbReference type="NCBI Taxonomy" id="126728"/>
    <lineage>
        <taxon>Eukaryota</taxon>
        <taxon>Sar</taxon>
        <taxon>Rhizaria</taxon>
        <taxon>Endomyxa</taxon>
        <taxon>Ascetosporea</taxon>
        <taxon>Haplosporida</taxon>
        <taxon>Bonamia</taxon>
    </lineage>
</organism>